<name>A0AA36FKF3_OCTVU</name>
<protein>
    <submittedName>
        <fullName evidence="1">Uncharacterized protein</fullName>
    </submittedName>
</protein>
<evidence type="ECO:0000313" key="1">
    <source>
        <dbReference type="EMBL" id="CAI9737333.1"/>
    </source>
</evidence>
<reference evidence="1" key="1">
    <citation type="submission" date="2023-08" db="EMBL/GenBank/DDBJ databases">
        <authorList>
            <person name="Alioto T."/>
            <person name="Alioto T."/>
            <person name="Gomez Garrido J."/>
        </authorList>
    </citation>
    <scope>NUCLEOTIDE SEQUENCE</scope>
</reference>
<dbReference type="EMBL" id="OX597833">
    <property type="protein sequence ID" value="CAI9737333.1"/>
    <property type="molecule type" value="Genomic_DNA"/>
</dbReference>
<keyword evidence="2" id="KW-1185">Reference proteome</keyword>
<dbReference type="Proteomes" id="UP001162480">
    <property type="component" value="Chromosome 20"/>
</dbReference>
<proteinExistence type="predicted"/>
<organism evidence="1 2">
    <name type="scientific">Octopus vulgaris</name>
    <name type="common">Common octopus</name>
    <dbReference type="NCBI Taxonomy" id="6645"/>
    <lineage>
        <taxon>Eukaryota</taxon>
        <taxon>Metazoa</taxon>
        <taxon>Spiralia</taxon>
        <taxon>Lophotrochozoa</taxon>
        <taxon>Mollusca</taxon>
        <taxon>Cephalopoda</taxon>
        <taxon>Coleoidea</taxon>
        <taxon>Octopodiformes</taxon>
        <taxon>Octopoda</taxon>
        <taxon>Incirrata</taxon>
        <taxon>Octopodidae</taxon>
        <taxon>Octopus</taxon>
    </lineage>
</organism>
<sequence>MPPAAWSVWRCETGEYGDVVRPASITNYDCGNGSPIKLNTLLSNQCNFIATAGSRIKQTSHRILWS</sequence>
<gene>
    <name evidence="1" type="ORF">OCTVUL_1B003894</name>
</gene>
<accession>A0AA36FKF3</accession>
<evidence type="ECO:0000313" key="2">
    <source>
        <dbReference type="Proteomes" id="UP001162480"/>
    </source>
</evidence>
<dbReference type="AlphaFoldDB" id="A0AA36FKF3"/>